<accession>A0A517QUX9</accession>
<evidence type="ECO:0000313" key="2">
    <source>
        <dbReference type="EMBL" id="QDT35420.1"/>
    </source>
</evidence>
<proteinExistence type="predicted"/>
<reference evidence="2 3" key="1">
    <citation type="submission" date="2019-02" db="EMBL/GenBank/DDBJ databases">
        <title>Deep-cultivation of Planctomycetes and their phenomic and genomic characterization uncovers novel biology.</title>
        <authorList>
            <person name="Wiegand S."/>
            <person name="Jogler M."/>
            <person name="Boedeker C."/>
            <person name="Pinto D."/>
            <person name="Vollmers J."/>
            <person name="Rivas-Marin E."/>
            <person name="Kohn T."/>
            <person name="Peeters S.H."/>
            <person name="Heuer A."/>
            <person name="Rast P."/>
            <person name="Oberbeckmann S."/>
            <person name="Bunk B."/>
            <person name="Jeske O."/>
            <person name="Meyerdierks A."/>
            <person name="Storesund J.E."/>
            <person name="Kallscheuer N."/>
            <person name="Luecker S."/>
            <person name="Lage O.M."/>
            <person name="Pohl T."/>
            <person name="Merkel B.J."/>
            <person name="Hornburger P."/>
            <person name="Mueller R.-W."/>
            <person name="Bruemmer F."/>
            <person name="Labrenz M."/>
            <person name="Spormann A.M."/>
            <person name="Op den Camp H."/>
            <person name="Overmann J."/>
            <person name="Amann R."/>
            <person name="Jetten M.S.M."/>
            <person name="Mascher T."/>
            <person name="Medema M.H."/>
            <person name="Devos D.P."/>
            <person name="Kaster A.-K."/>
            <person name="Ovreas L."/>
            <person name="Rohde M."/>
            <person name="Galperin M.Y."/>
            <person name="Jogler C."/>
        </authorList>
    </citation>
    <scope>NUCLEOTIDE SEQUENCE [LARGE SCALE GENOMIC DNA]</scope>
    <source>
        <strain evidence="2 3">Mal48</strain>
    </source>
</reference>
<gene>
    <name evidence="2" type="ORF">Mal48_46970</name>
</gene>
<evidence type="ECO:0000256" key="1">
    <source>
        <dbReference type="SAM" id="MobiDB-lite"/>
    </source>
</evidence>
<dbReference type="Proteomes" id="UP000315724">
    <property type="component" value="Chromosome"/>
</dbReference>
<dbReference type="EMBL" id="CP036267">
    <property type="protein sequence ID" value="QDT35420.1"/>
    <property type="molecule type" value="Genomic_DNA"/>
</dbReference>
<organism evidence="2 3">
    <name type="scientific">Thalassoglobus polymorphus</name>
    <dbReference type="NCBI Taxonomy" id="2527994"/>
    <lineage>
        <taxon>Bacteria</taxon>
        <taxon>Pseudomonadati</taxon>
        <taxon>Planctomycetota</taxon>
        <taxon>Planctomycetia</taxon>
        <taxon>Planctomycetales</taxon>
        <taxon>Planctomycetaceae</taxon>
        <taxon>Thalassoglobus</taxon>
    </lineage>
</organism>
<keyword evidence="3" id="KW-1185">Reference proteome</keyword>
<sequence>MQVRQGFIKQNRSHHQPSTENKGWEFSARFDLDCCHLVRAERHIEEVSSKAKPTIEVEERRRDDNASNGNCSNVNSISENSSQFG</sequence>
<protein>
    <submittedName>
        <fullName evidence="2">Uncharacterized protein</fullName>
    </submittedName>
</protein>
<dbReference type="KEGG" id="tpol:Mal48_46970"/>
<name>A0A517QUX9_9PLAN</name>
<feature type="compositionally biased region" description="Polar residues" evidence="1">
    <location>
        <begin position="66"/>
        <end position="85"/>
    </location>
</feature>
<feature type="region of interest" description="Disordered" evidence="1">
    <location>
        <begin position="48"/>
        <end position="85"/>
    </location>
</feature>
<feature type="region of interest" description="Disordered" evidence="1">
    <location>
        <begin position="1"/>
        <end position="22"/>
    </location>
</feature>
<evidence type="ECO:0000313" key="3">
    <source>
        <dbReference type="Proteomes" id="UP000315724"/>
    </source>
</evidence>
<feature type="compositionally biased region" description="Basic and acidic residues" evidence="1">
    <location>
        <begin position="48"/>
        <end position="65"/>
    </location>
</feature>
<dbReference type="AlphaFoldDB" id="A0A517QUX9"/>